<gene>
    <name evidence="3" type="ORF">GPM918_LOCUS36832</name>
    <name evidence="2" type="ORF">OVA965_LOCUS31122</name>
    <name evidence="5" type="ORF">SRO942_LOCUS37585</name>
    <name evidence="4" type="ORF">TMI583_LOCUS31946</name>
</gene>
<dbReference type="AlphaFoldDB" id="A0A815TC97"/>
<proteinExistence type="predicted"/>
<dbReference type="Pfam" id="PF13041">
    <property type="entry name" value="PPR_2"/>
    <property type="match status" value="1"/>
</dbReference>
<accession>A0A815TC97</accession>
<dbReference type="Proteomes" id="UP000682733">
    <property type="component" value="Unassembled WGS sequence"/>
</dbReference>
<dbReference type="Proteomes" id="UP000677228">
    <property type="component" value="Unassembled WGS sequence"/>
</dbReference>
<dbReference type="Proteomes" id="UP000681722">
    <property type="component" value="Unassembled WGS sequence"/>
</dbReference>
<sequence length="440" mass="52306">ICMDEKDLQWGRKVHDIISQSSDNKLKSNEKLQSMLMSMYIKCGDVEEAEKIFLQIKDQNKNIVDYNSIMKCYNNNNLYEKTIKLYQKNDIQPDHVTYILVLQACRDSQMLEDGKSVHFDISQDPLYRTHREIYNLLLDMYLKLNDLKSAEEIFIQMRNQNNVISFTSMMKAYNKENYFDHTLQLYKQMIVDKVKPDHTVYQYLLQACADGNFLDKGTLFHTELIQNYPAFLERIEIQNSLLNMYGKCKQVKKCEQLFNRIPLDKRDIITYCTMITVYDLNDQGKNALQLFEQMKRYFSPTHDVYVLILNTCLHHKFVQEAKQIFNSITDKKHKNNAQIITIMIEIFACSNLWFDAELFIINYELENGTEKLDHSMYCTLLSIACLTHSIEQARNLFKRLKYMRTLTQLDLTIYQGLMKDDERALLEDERDKIRKQKTMY</sequence>
<reference evidence="3" key="1">
    <citation type="submission" date="2021-02" db="EMBL/GenBank/DDBJ databases">
        <authorList>
            <person name="Nowell W R."/>
        </authorList>
    </citation>
    <scope>NUCLEOTIDE SEQUENCE</scope>
</reference>
<dbReference type="EMBL" id="CAJOBA010044789">
    <property type="protein sequence ID" value="CAF4168619.1"/>
    <property type="molecule type" value="Genomic_DNA"/>
</dbReference>
<dbReference type="InterPro" id="IPR046960">
    <property type="entry name" value="PPR_At4g14850-like_plant"/>
</dbReference>
<dbReference type="EMBL" id="CAJNOQ010022693">
    <property type="protein sequence ID" value="CAF1504519.1"/>
    <property type="molecule type" value="Genomic_DNA"/>
</dbReference>
<dbReference type="OrthoDB" id="21254at2759"/>
<dbReference type="Pfam" id="PF13812">
    <property type="entry name" value="PPR_3"/>
    <property type="match status" value="1"/>
</dbReference>
<dbReference type="Proteomes" id="UP000663829">
    <property type="component" value="Unassembled WGS sequence"/>
</dbReference>
<name>A0A815TC97_9BILA</name>
<dbReference type="InterPro" id="IPR011990">
    <property type="entry name" value="TPR-like_helical_dom_sf"/>
</dbReference>
<evidence type="ECO:0000313" key="5">
    <source>
        <dbReference type="EMBL" id="CAF4365923.1"/>
    </source>
</evidence>
<evidence type="ECO:0000256" key="1">
    <source>
        <dbReference type="PROSITE-ProRule" id="PRU00708"/>
    </source>
</evidence>
<evidence type="ECO:0000313" key="4">
    <source>
        <dbReference type="EMBL" id="CAF4168619.1"/>
    </source>
</evidence>
<comment type="caution">
    <text evidence="3">The sequence shown here is derived from an EMBL/GenBank/DDBJ whole genome shotgun (WGS) entry which is preliminary data.</text>
</comment>
<dbReference type="Pfam" id="PF01535">
    <property type="entry name" value="PPR"/>
    <property type="match status" value="4"/>
</dbReference>
<feature type="non-terminal residue" evidence="3">
    <location>
        <position position="440"/>
    </location>
</feature>
<dbReference type="InterPro" id="IPR002885">
    <property type="entry name" value="PPR_rpt"/>
</dbReference>
<dbReference type="NCBIfam" id="TIGR00756">
    <property type="entry name" value="PPR"/>
    <property type="match status" value="2"/>
</dbReference>
<protein>
    <recommendedName>
        <fullName evidence="7">Pentatricopeptide repeat-containing protein</fullName>
    </recommendedName>
</protein>
<keyword evidence="6" id="KW-1185">Reference proteome</keyword>
<dbReference type="EMBL" id="CAJNOK010023137">
    <property type="protein sequence ID" value="CAF1358258.1"/>
    <property type="molecule type" value="Genomic_DNA"/>
</dbReference>
<dbReference type="PANTHER" id="PTHR24015:SF548">
    <property type="entry name" value="OS08G0340900 PROTEIN"/>
    <property type="match status" value="1"/>
</dbReference>
<feature type="repeat" description="PPR" evidence="1">
    <location>
        <begin position="162"/>
        <end position="196"/>
    </location>
</feature>
<dbReference type="PROSITE" id="PS51375">
    <property type="entry name" value="PPR"/>
    <property type="match status" value="1"/>
</dbReference>
<dbReference type="PANTHER" id="PTHR24015">
    <property type="entry name" value="OS07G0578800 PROTEIN-RELATED"/>
    <property type="match status" value="1"/>
</dbReference>
<dbReference type="GO" id="GO:0003723">
    <property type="term" value="F:RNA binding"/>
    <property type="evidence" value="ECO:0007669"/>
    <property type="project" value="InterPro"/>
</dbReference>
<evidence type="ECO:0000313" key="6">
    <source>
        <dbReference type="Proteomes" id="UP000663829"/>
    </source>
</evidence>
<evidence type="ECO:0000313" key="2">
    <source>
        <dbReference type="EMBL" id="CAF1358258.1"/>
    </source>
</evidence>
<evidence type="ECO:0000313" key="3">
    <source>
        <dbReference type="EMBL" id="CAF1504519.1"/>
    </source>
</evidence>
<dbReference type="Gene3D" id="1.25.40.10">
    <property type="entry name" value="Tetratricopeptide repeat domain"/>
    <property type="match status" value="3"/>
</dbReference>
<dbReference type="EMBL" id="CAJOBC010088220">
    <property type="protein sequence ID" value="CAF4365923.1"/>
    <property type="molecule type" value="Genomic_DNA"/>
</dbReference>
<dbReference type="GO" id="GO:0009451">
    <property type="term" value="P:RNA modification"/>
    <property type="evidence" value="ECO:0007669"/>
    <property type="project" value="InterPro"/>
</dbReference>
<organism evidence="3 6">
    <name type="scientific">Didymodactylos carnosus</name>
    <dbReference type="NCBI Taxonomy" id="1234261"/>
    <lineage>
        <taxon>Eukaryota</taxon>
        <taxon>Metazoa</taxon>
        <taxon>Spiralia</taxon>
        <taxon>Gnathifera</taxon>
        <taxon>Rotifera</taxon>
        <taxon>Eurotatoria</taxon>
        <taxon>Bdelloidea</taxon>
        <taxon>Philodinida</taxon>
        <taxon>Philodinidae</taxon>
        <taxon>Didymodactylos</taxon>
    </lineage>
</organism>
<evidence type="ECO:0008006" key="7">
    <source>
        <dbReference type="Google" id="ProtNLM"/>
    </source>
</evidence>